<accession>X0VNF5</accession>
<comment type="caution">
    <text evidence="3">The sequence shown here is derived from an EMBL/GenBank/DDBJ whole genome shotgun (WGS) entry which is preliminary data.</text>
</comment>
<dbReference type="SUPFAM" id="SSF56601">
    <property type="entry name" value="beta-lactamase/transpeptidase-like"/>
    <property type="match status" value="1"/>
</dbReference>
<organism evidence="3">
    <name type="scientific">marine sediment metagenome</name>
    <dbReference type="NCBI Taxonomy" id="412755"/>
    <lineage>
        <taxon>unclassified sequences</taxon>
        <taxon>metagenomes</taxon>
        <taxon>ecological metagenomes</taxon>
    </lineage>
</organism>
<feature type="domain" description="Beta-lactamase-related" evidence="2">
    <location>
        <begin position="9"/>
        <end position="171"/>
    </location>
</feature>
<protein>
    <recommendedName>
        <fullName evidence="2">Beta-lactamase-related domain-containing protein</fullName>
    </recommendedName>
</protein>
<feature type="non-terminal residue" evidence="3">
    <location>
        <position position="172"/>
    </location>
</feature>
<dbReference type="Gene3D" id="3.40.710.10">
    <property type="entry name" value="DD-peptidase/beta-lactamase superfamily"/>
    <property type="match status" value="1"/>
</dbReference>
<keyword evidence="1" id="KW-0378">Hydrolase</keyword>
<dbReference type="PANTHER" id="PTHR43283">
    <property type="entry name" value="BETA-LACTAMASE-RELATED"/>
    <property type="match status" value="1"/>
</dbReference>
<dbReference type="PANTHER" id="PTHR43283:SF11">
    <property type="entry name" value="BETA-LACTAMASE-RELATED DOMAIN-CONTAINING PROTEIN"/>
    <property type="match status" value="1"/>
</dbReference>
<name>X0VNF5_9ZZZZ</name>
<dbReference type="GO" id="GO:0016787">
    <property type="term" value="F:hydrolase activity"/>
    <property type="evidence" value="ECO:0007669"/>
    <property type="project" value="UniProtKB-KW"/>
</dbReference>
<dbReference type="AlphaFoldDB" id="X0VNF5"/>
<proteinExistence type="predicted"/>
<dbReference type="EMBL" id="BARS01021208">
    <property type="protein sequence ID" value="GAG13958.1"/>
    <property type="molecule type" value="Genomic_DNA"/>
</dbReference>
<gene>
    <name evidence="3" type="ORF">S01H1_34103</name>
</gene>
<dbReference type="InterPro" id="IPR050789">
    <property type="entry name" value="Diverse_Enzym_Activities"/>
</dbReference>
<dbReference type="Pfam" id="PF00144">
    <property type="entry name" value="Beta-lactamase"/>
    <property type="match status" value="1"/>
</dbReference>
<evidence type="ECO:0000313" key="3">
    <source>
        <dbReference type="EMBL" id="GAG13958.1"/>
    </source>
</evidence>
<sequence>MENRSHDIETLIDTAIKQSCFPGIVLLVSKGGKVVLSQVKGSRQLQPQLEGMTEDTIFDLSGITKPLATALLTVMIMGQEKIRLGETIGYFIPEIAQESKEITLGHLLLHTGGLPPEPDLYKEFPDPRNIDYDRAAQLLRAIKAEKPPGKEVLYSQTGYLLLGQFLRRVTGA</sequence>
<evidence type="ECO:0000256" key="1">
    <source>
        <dbReference type="ARBA" id="ARBA00022801"/>
    </source>
</evidence>
<dbReference type="InterPro" id="IPR012338">
    <property type="entry name" value="Beta-lactam/transpept-like"/>
</dbReference>
<evidence type="ECO:0000259" key="2">
    <source>
        <dbReference type="Pfam" id="PF00144"/>
    </source>
</evidence>
<dbReference type="InterPro" id="IPR001466">
    <property type="entry name" value="Beta-lactam-related"/>
</dbReference>
<reference evidence="3" key="1">
    <citation type="journal article" date="2014" name="Front. Microbiol.">
        <title>High frequency of phylogenetically diverse reductive dehalogenase-homologous genes in deep subseafloor sedimentary metagenomes.</title>
        <authorList>
            <person name="Kawai M."/>
            <person name="Futagami T."/>
            <person name="Toyoda A."/>
            <person name="Takaki Y."/>
            <person name="Nishi S."/>
            <person name="Hori S."/>
            <person name="Arai W."/>
            <person name="Tsubouchi T."/>
            <person name="Morono Y."/>
            <person name="Uchiyama I."/>
            <person name="Ito T."/>
            <person name="Fujiyama A."/>
            <person name="Inagaki F."/>
            <person name="Takami H."/>
        </authorList>
    </citation>
    <scope>NUCLEOTIDE SEQUENCE</scope>
    <source>
        <strain evidence="3">Expedition CK06-06</strain>
    </source>
</reference>